<dbReference type="PANTHER" id="PTHR24379:SF121">
    <property type="entry name" value="C2H2-TYPE DOMAIN-CONTAINING PROTEIN"/>
    <property type="match status" value="1"/>
</dbReference>
<feature type="region of interest" description="Disordered" evidence="6">
    <location>
        <begin position="310"/>
        <end position="344"/>
    </location>
</feature>
<dbReference type="PROSITE" id="PS00028">
    <property type="entry name" value="ZINC_FINGER_C2H2_1"/>
    <property type="match status" value="2"/>
</dbReference>
<reference evidence="8 9" key="2">
    <citation type="submission" date="2018-11" db="EMBL/GenBank/DDBJ databases">
        <authorList>
            <consortium name="Pathogen Informatics"/>
        </authorList>
    </citation>
    <scope>NUCLEOTIDE SEQUENCE [LARGE SCALE GENOMIC DNA]</scope>
</reference>
<organism evidence="10">
    <name type="scientific">Anisakis simplex</name>
    <name type="common">Herring worm</name>
    <dbReference type="NCBI Taxonomy" id="6269"/>
    <lineage>
        <taxon>Eukaryota</taxon>
        <taxon>Metazoa</taxon>
        <taxon>Ecdysozoa</taxon>
        <taxon>Nematoda</taxon>
        <taxon>Chromadorea</taxon>
        <taxon>Rhabditida</taxon>
        <taxon>Spirurina</taxon>
        <taxon>Ascaridomorpha</taxon>
        <taxon>Ascaridoidea</taxon>
        <taxon>Anisakidae</taxon>
        <taxon>Anisakis</taxon>
        <taxon>Anisakis simplex complex</taxon>
    </lineage>
</organism>
<protein>
    <submittedName>
        <fullName evidence="10">C2H2-type domain-containing protein</fullName>
    </submittedName>
</protein>
<dbReference type="SUPFAM" id="SSF57667">
    <property type="entry name" value="beta-beta-alpha zinc fingers"/>
    <property type="match status" value="1"/>
</dbReference>
<dbReference type="InterPro" id="IPR036236">
    <property type="entry name" value="Znf_C2H2_sf"/>
</dbReference>
<keyword evidence="2" id="KW-0677">Repeat</keyword>
<keyword evidence="1" id="KW-0479">Metal-binding</keyword>
<evidence type="ECO:0000256" key="2">
    <source>
        <dbReference type="ARBA" id="ARBA00022737"/>
    </source>
</evidence>
<name>A0A0M3JTP6_ANISI</name>
<dbReference type="GO" id="GO:0008270">
    <property type="term" value="F:zinc ion binding"/>
    <property type="evidence" value="ECO:0007669"/>
    <property type="project" value="UniProtKB-KW"/>
</dbReference>
<reference evidence="10" key="1">
    <citation type="submission" date="2017-02" db="UniProtKB">
        <authorList>
            <consortium name="WormBaseParasite"/>
        </authorList>
    </citation>
    <scope>IDENTIFICATION</scope>
</reference>
<keyword evidence="4" id="KW-0862">Zinc</keyword>
<dbReference type="SMART" id="SM00355">
    <property type="entry name" value="ZnF_C2H2"/>
    <property type="match status" value="4"/>
</dbReference>
<proteinExistence type="predicted"/>
<evidence type="ECO:0000313" key="8">
    <source>
        <dbReference type="EMBL" id="VDK44095.1"/>
    </source>
</evidence>
<keyword evidence="9" id="KW-1185">Reference proteome</keyword>
<keyword evidence="3 5" id="KW-0863">Zinc-finger</keyword>
<evidence type="ECO:0000256" key="4">
    <source>
        <dbReference type="ARBA" id="ARBA00022833"/>
    </source>
</evidence>
<dbReference type="PANTHER" id="PTHR24379">
    <property type="entry name" value="KRAB AND ZINC FINGER DOMAIN-CONTAINING"/>
    <property type="match status" value="1"/>
</dbReference>
<evidence type="ECO:0000256" key="5">
    <source>
        <dbReference type="PROSITE-ProRule" id="PRU00042"/>
    </source>
</evidence>
<evidence type="ECO:0000256" key="1">
    <source>
        <dbReference type="ARBA" id="ARBA00022723"/>
    </source>
</evidence>
<feature type="region of interest" description="Disordered" evidence="6">
    <location>
        <begin position="1"/>
        <end position="32"/>
    </location>
</feature>
<dbReference type="PROSITE" id="PS50157">
    <property type="entry name" value="ZINC_FINGER_C2H2_2"/>
    <property type="match status" value="1"/>
</dbReference>
<dbReference type="Proteomes" id="UP000267096">
    <property type="component" value="Unassembled WGS sequence"/>
</dbReference>
<feature type="compositionally biased region" description="Polar residues" evidence="6">
    <location>
        <begin position="327"/>
        <end position="344"/>
    </location>
</feature>
<evidence type="ECO:0000256" key="3">
    <source>
        <dbReference type="ARBA" id="ARBA00022771"/>
    </source>
</evidence>
<evidence type="ECO:0000313" key="10">
    <source>
        <dbReference type="WBParaSite" id="ASIM_0001142301-mRNA-1"/>
    </source>
</evidence>
<dbReference type="Gene3D" id="3.30.160.60">
    <property type="entry name" value="Classic Zinc Finger"/>
    <property type="match status" value="1"/>
</dbReference>
<evidence type="ECO:0000256" key="6">
    <source>
        <dbReference type="SAM" id="MobiDB-lite"/>
    </source>
</evidence>
<gene>
    <name evidence="8" type="ORF">ASIM_LOCUS10981</name>
</gene>
<feature type="compositionally biased region" description="Low complexity" evidence="6">
    <location>
        <begin position="7"/>
        <end position="19"/>
    </location>
</feature>
<dbReference type="EMBL" id="UYRR01031032">
    <property type="protein sequence ID" value="VDK44095.1"/>
    <property type="molecule type" value="Genomic_DNA"/>
</dbReference>
<feature type="domain" description="C2H2-type" evidence="7">
    <location>
        <begin position="237"/>
        <end position="265"/>
    </location>
</feature>
<evidence type="ECO:0000313" key="9">
    <source>
        <dbReference type="Proteomes" id="UP000267096"/>
    </source>
</evidence>
<dbReference type="AlphaFoldDB" id="A0A0M3JTP6"/>
<sequence>MMRVLSSDDSSSNVAVNSNKTFDNNSHQQPMQFPRHITVEAPPLSYDSNEQPYVEHPLPGVFKFKGIADEVESYPCRHCPDRIFLTAFGLERHTKMAHPEAINEALADIENIQQEWKRLVISSIVIVDRVALVKLRQEALTNVVARGRDAAYNMSCALTALPLNIKIETNRYKTNRSVHDNISHSNSLQFQPCRICGIYINAQHQSAIINHIRAHSKNDQLRNNMLMEFGQQFVERVTCRECNLVFTDEQKLYAHIGLMHSRRRKYVCKWCGHVCMSMADLNVHKGDVHGMPVTRNRVEELRKRGAGVQLHITNNSNHHNNKKGVNIESSSRNGNSNDTHNNDANRNAVQTLNLSTATVNNSRTTNSSSEVNNSISSSNIIYSTNNSTSTVKLTPLMEDTPCRCVHFFICFQNIDSIAIDASF</sequence>
<accession>A0A0M3JTP6</accession>
<dbReference type="WBParaSite" id="ASIM_0001142301-mRNA-1">
    <property type="protein sequence ID" value="ASIM_0001142301-mRNA-1"/>
    <property type="gene ID" value="ASIM_0001142301"/>
</dbReference>
<dbReference type="InterPro" id="IPR013087">
    <property type="entry name" value="Znf_C2H2_type"/>
</dbReference>
<dbReference type="OrthoDB" id="1405595at2759"/>
<evidence type="ECO:0000259" key="7">
    <source>
        <dbReference type="PROSITE" id="PS50157"/>
    </source>
</evidence>
<feature type="compositionally biased region" description="Polar residues" evidence="6">
    <location>
        <begin position="20"/>
        <end position="31"/>
    </location>
</feature>